<dbReference type="FunFam" id="3.30.70.330:FF:000448">
    <property type="entry name" value="Negative elongation factor E"/>
    <property type="match status" value="1"/>
</dbReference>
<dbReference type="SUPFAM" id="SSF54928">
    <property type="entry name" value="RNA-binding domain, RBD"/>
    <property type="match status" value="1"/>
</dbReference>
<keyword evidence="8" id="KW-0805">Transcription regulation</keyword>
<keyword evidence="16" id="KW-0648">Protein biosynthesis</keyword>
<keyword evidence="16" id="KW-0251">Elongation factor</keyword>
<evidence type="ECO:0000256" key="5">
    <source>
        <dbReference type="ARBA" id="ARBA00022454"/>
    </source>
</evidence>
<keyword evidence="6" id="KW-0678">Repressor</keyword>
<keyword evidence="18" id="KW-1185">Reference proteome</keyword>
<comment type="subcellular location">
    <subcellularLocation>
        <location evidence="2">Chromosome</location>
    </subcellularLocation>
    <subcellularLocation>
        <location evidence="1">Nucleus</location>
    </subcellularLocation>
</comment>
<comment type="similarity">
    <text evidence="3">Belongs to the RRM NELF-E family.</text>
</comment>
<evidence type="ECO:0000256" key="10">
    <source>
        <dbReference type="ARBA" id="ARBA00023242"/>
    </source>
</evidence>
<evidence type="ECO:0000256" key="12">
    <source>
        <dbReference type="ARBA" id="ARBA00065269"/>
    </source>
</evidence>
<dbReference type="GO" id="GO:0003746">
    <property type="term" value="F:translation elongation factor activity"/>
    <property type="evidence" value="ECO:0007669"/>
    <property type="project" value="UniProtKB-KW"/>
</dbReference>
<dbReference type="InterPro" id="IPR034637">
    <property type="entry name" value="NELFE_RRM"/>
</dbReference>
<reference evidence="17" key="2">
    <citation type="journal article" date="2018" name="Genome Res.">
        <title>The genomic architecture and molecular evolution of ant odorant receptors.</title>
        <authorList>
            <person name="McKenzie S.K."/>
            <person name="Kronauer D.J.C."/>
        </authorList>
    </citation>
    <scope>NUCLEOTIDE SEQUENCE [LARGE SCALE GENOMIC DNA]</scope>
    <source>
        <strain evidence="17">Clonal line C1</strain>
    </source>
</reference>
<feature type="compositionally biased region" description="Polar residues" evidence="14">
    <location>
        <begin position="100"/>
        <end position="111"/>
    </location>
</feature>
<evidence type="ECO:0000256" key="6">
    <source>
        <dbReference type="ARBA" id="ARBA00022491"/>
    </source>
</evidence>
<dbReference type="GO" id="GO:0003723">
    <property type="term" value="F:RNA binding"/>
    <property type="evidence" value="ECO:0007669"/>
    <property type="project" value="UniProtKB-UniRule"/>
</dbReference>
<dbReference type="PROSITE" id="PS50102">
    <property type="entry name" value="RRM"/>
    <property type="match status" value="1"/>
</dbReference>
<dbReference type="GO" id="GO:0034244">
    <property type="term" value="P:negative regulation of transcription elongation by RNA polymerase II"/>
    <property type="evidence" value="ECO:0007669"/>
    <property type="project" value="TreeGrafter"/>
</dbReference>
<evidence type="ECO:0000313" key="16">
    <source>
        <dbReference type="EMBL" id="EZA53508.1"/>
    </source>
</evidence>
<dbReference type="OMA" id="SQKSAHK"/>
<dbReference type="Proteomes" id="UP000279307">
    <property type="component" value="Chromosome 13"/>
</dbReference>
<keyword evidence="5" id="KW-0158">Chromosome</keyword>
<reference evidence="17" key="3">
    <citation type="submission" date="2018-07" db="EMBL/GenBank/DDBJ databases">
        <authorList>
            <person name="Mckenzie S.K."/>
            <person name="Kronauer D.J.C."/>
        </authorList>
    </citation>
    <scope>NUCLEOTIDE SEQUENCE</scope>
    <source>
        <strain evidence="17">Clonal line C1</strain>
    </source>
</reference>
<evidence type="ECO:0000256" key="1">
    <source>
        <dbReference type="ARBA" id="ARBA00004123"/>
    </source>
</evidence>
<evidence type="ECO:0000313" key="18">
    <source>
        <dbReference type="Proteomes" id="UP000053097"/>
    </source>
</evidence>
<evidence type="ECO:0000256" key="13">
    <source>
        <dbReference type="PROSITE-ProRule" id="PRU00176"/>
    </source>
</evidence>
<accession>A0A026WC07</accession>
<feature type="domain" description="RRM" evidence="15">
    <location>
        <begin position="161"/>
        <end position="231"/>
    </location>
</feature>
<evidence type="ECO:0000256" key="9">
    <source>
        <dbReference type="ARBA" id="ARBA00023163"/>
    </source>
</evidence>
<comment type="function">
    <text evidence="11">Essential component of the NELF complex, a complex that negatively regulates the elongation of transcription by RNA polymerase II by RNA polymerase II. The NELF complex, which acts via an association with the DSIF complex, causes transcriptional pausing.</text>
</comment>
<keyword evidence="9" id="KW-0804">Transcription</keyword>
<dbReference type="AlphaFoldDB" id="A0A026WC07"/>
<protein>
    <recommendedName>
        <fullName evidence="4">Negative elongation factor E</fullName>
    </recommendedName>
</protein>
<dbReference type="Pfam" id="PF00076">
    <property type="entry name" value="RRM_1"/>
    <property type="match status" value="1"/>
</dbReference>
<comment type="subunit">
    <text evidence="12">Component of the NELF complex, which is at least composed of TH1/NELF-D and NELF-E.</text>
</comment>
<evidence type="ECO:0000256" key="11">
    <source>
        <dbReference type="ARBA" id="ARBA00054796"/>
    </source>
</evidence>
<dbReference type="EMBL" id="KK107288">
    <property type="protein sequence ID" value="EZA53508.1"/>
    <property type="molecule type" value="Genomic_DNA"/>
</dbReference>
<dbReference type="InterPro" id="IPR035979">
    <property type="entry name" value="RBD_domain_sf"/>
</dbReference>
<dbReference type="InterPro" id="IPR012677">
    <property type="entry name" value="Nucleotide-bd_a/b_plait_sf"/>
</dbReference>
<dbReference type="SMART" id="SM00360">
    <property type="entry name" value="RRM"/>
    <property type="match status" value="1"/>
</dbReference>
<dbReference type="Gene3D" id="3.30.70.330">
    <property type="match status" value="1"/>
</dbReference>
<organism evidence="16 18">
    <name type="scientific">Ooceraea biroi</name>
    <name type="common">Clonal raider ant</name>
    <name type="synonym">Cerapachys biroi</name>
    <dbReference type="NCBI Taxonomy" id="2015173"/>
    <lineage>
        <taxon>Eukaryota</taxon>
        <taxon>Metazoa</taxon>
        <taxon>Ecdysozoa</taxon>
        <taxon>Arthropoda</taxon>
        <taxon>Hexapoda</taxon>
        <taxon>Insecta</taxon>
        <taxon>Pterygota</taxon>
        <taxon>Neoptera</taxon>
        <taxon>Endopterygota</taxon>
        <taxon>Hymenoptera</taxon>
        <taxon>Apocrita</taxon>
        <taxon>Aculeata</taxon>
        <taxon>Formicoidea</taxon>
        <taxon>Formicidae</taxon>
        <taxon>Dorylinae</taxon>
        <taxon>Ooceraea</taxon>
    </lineage>
</organism>
<keyword evidence="7 13" id="KW-0694">RNA-binding</keyword>
<evidence type="ECO:0000256" key="14">
    <source>
        <dbReference type="SAM" id="MobiDB-lite"/>
    </source>
</evidence>
<sequence>MQNMVYLHFPSNLTEEELMLQAKYNKLKRKKKALQDLKSPKQEVERIPQALKRPSTEARDAREVAKKLIKSGVITAPKTPKRPEQTFKRSRGLERKLNSTEKAISSYQPFSATQEEEETEAARPRVKDLYNSFVGAQDTGDRNTSDAQSASKQEIKPRAGNTIFVCGYKITEDYLKKHFQSFGNIINISMEVEKNRGFITFEKAEAAERAISEMDGSMVSSIQLKVSLARRQPIIEPVGDTMSSSMWSPIAANYSQKSAHKDRRDLKVYEEDLFQ</sequence>
<keyword evidence="10" id="KW-0539">Nucleus</keyword>
<gene>
    <name evidence="17" type="ORF">DMN91_012482</name>
    <name evidence="16" type="ORF">X777_06982</name>
</gene>
<dbReference type="EMBL" id="QOIP01000013">
    <property type="protein sequence ID" value="RLU15488.1"/>
    <property type="molecule type" value="Genomic_DNA"/>
</dbReference>
<name>A0A026WC07_OOCBI</name>
<dbReference type="PANTHER" id="PTHR17250">
    <property type="entry name" value="NEGATIVE ELONGATION FACTOR E"/>
    <property type="match status" value="1"/>
</dbReference>
<evidence type="ECO:0000256" key="7">
    <source>
        <dbReference type="ARBA" id="ARBA00022884"/>
    </source>
</evidence>
<evidence type="ECO:0000256" key="8">
    <source>
        <dbReference type="ARBA" id="ARBA00023015"/>
    </source>
</evidence>
<dbReference type="CDD" id="cd12305">
    <property type="entry name" value="RRM_NELFE"/>
    <property type="match status" value="1"/>
</dbReference>
<dbReference type="GO" id="GO:0032021">
    <property type="term" value="C:NELF complex"/>
    <property type="evidence" value="ECO:0007669"/>
    <property type="project" value="InterPro"/>
</dbReference>
<dbReference type="STRING" id="2015173.A0A026WC07"/>
<feature type="region of interest" description="Disordered" evidence="14">
    <location>
        <begin position="75"/>
        <end position="127"/>
    </location>
</feature>
<dbReference type="Proteomes" id="UP000053097">
    <property type="component" value="Unassembled WGS sequence"/>
</dbReference>
<feature type="region of interest" description="Disordered" evidence="14">
    <location>
        <begin position="33"/>
        <end position="61"/>
    </location>
</feature>
<reference evidence="16 18" key="1">
    <citation type="journal article" date="2014" name="Curr. Biol.">
        <title>The genome of the clonal raider ant Cerapachys biroi.</title>
        <authorList>
            <person name="Oxley P.R."/>
            <person name="Ji L."/>
            <person name="Fetter-Pruneda I."/>
            <person name="McKenzie S.K."/>
            <person name="Li C."/>
            <person name="Hu H."/>
            <person name="Zhang G."/>
            <person name="Kronauer D.J."/>
        </authorList>
    </citation>
    <scope>NUCLEOTIDE SEQUENCE [LARGE SCALE GENOMIC DNA]</scope>
</reference>
<dbReference type="InterPro" id="IPR000504">
    <property type="entry name" value="RRM_dom"/>
</dbReference>
<evidence type="ECO:0000313" key="17">
    <source>
        <dbReference type="EMBL" id="RLU15488.1"/>
    </source>
</evidence>
<evidence type="ECO:0000256" key="2">
    <source>
        <dbReference type="ARBA" id="ARBA00004286"/>
    </source>
</evidence>
<feature type="compositionally biased region" description="Basic and acidic residues" evidence="14">
    <location>
        <begin position="33"/>
        <end position="46"/>
    </location>
</feature>
<dbReference type="OrthoDB" id="378874at2759"/>
<proteinExistence type="inferred from homology"/>
<feature type="region of interest" description="Disordered" evidence="14">
    <location>
        <begin position="135"/>
        <end position="154"/>
    </location>
</feature>
<dbReference type="PANTHER" id="PTHR17250:SF0">
    <property type="entry name" value="NEGATIVE ELONGATION FACTOR E"/>
    <property type="match status" value="1"/>
</dbReference>
<dbReference type="InterPro" id="IPR033102">
    <property type="entry name" value="NELFE"/>
</dbReference>
<feature type="compositionally biased region" description="Basic and acidic residues" evidence="14">
    <location>
        <begin position="81"/>
        <end position="99"/>
    </location>
</feature>
<evidence type="ECO:0000256" key="4">
    <source>
        <dbReference type="ARBA" id="ARBA00014464"/>
    </source>
</evidence>
<evidence type="ECO:0000259" key="15">
    <source>
        <dbReference type="PROSITE" id="PS50102"/>
    </source>
</evidence>
<dbReference type="GO" id="GO:0005694">
    <property type="term" value="C:chromosome"/>
    <property type="evidence" value="ECO:0007669"/>
    <property type="project" value="UniProtKB-SubCell"/>
</dbReference>
<evidence type="ECO:0000256" key="3">
    <source>
        <dbReference type="ARBA" id="ARBA00006120"/>
    </source>
</evidence>